<protein>
    <submittedName>
        <fullName evidence="1">Uncharacterized protein</fullName>
    </submittedName>
</protein>
<keyword evidence="2" id="KW-1185">Reference proteome</keyword>
<gene>
    <name evidence="1" type="ORF">GCM10022389_18710</name>
</gene>
<proteinExistence type="predicted"/>
<reference evidence="2" key="1">
    <citation type="journal article" date="2019" name="Int. J. Syst. Evol. Microbiol.">
        <title>The Global Catalogue of Microorganisms (GCM) 10K type strain sequencing project: providing services to taxonomists for standard genome sequencing and annotation.</title>
        <authorList>
            <consortium name="The Broad Institute Genomics Platform"/>
            <consortium name="The Broad Institute Genome Sequencing Center for Infectious Disease"/>
            <person name="Wu L."/>
            <person name="Ma J."/>
        </authorList>
    </citation>
    <scope>NUCLEOTIDE SEQUENCE [LARGE SCALE GENOMIC DNA]</scope>
    <source>
        <strain evidence="2">JCM 17069</strain>
    </source>
</reference>
<name>A0ABP7VSF0_9FLAO</name>
<dbReference type="EMBL" id="BAABCT010000004">
    <property type="protein sequence ID" value="GAA4073421.1"/>
    <property type="molecule type" value="Genomic_DNA"/>
</dbReference>
<dbReference type="Proteomes" id="UP001500367">
    <property type="component" value="Unassembled WGS sequence"/>
</dbReference>
<organism evidence="1 2">
    <name type="scientific">Flavobacterium cheonanense</name>
    <dbReference type="NCBI Taxonomy" id="706183"/>
    <lineage>
        <taxon>Bacteria</taxon>
        <taxon>Pseudomonadati</taxon>
        <taxon>Bacteroidota</taxon>
        <taxon>Flavobacteriia</taxon>
        <taxon>Flavobacteriales</taxon>
        <taxon>Flavobacteriaceae</taxon>
        <taxon>Flavobacterium</taxon>
    </lineage>
</organism>
<evidence type="ECO:0000313" key="1">
    <source>
        <dbReference type="EMBL" id="GAA4073421.1"/>
    </source>
</evidence>
<evidence type="ECO:0000313" key="2">
    <source>
        <dbReference type="Proteomes" id="UP001500367"/>
    </source>
</evidence>
<sequence length="81" mass="9669">MFEKKDTKLYIDTKLIIDLHQIKNIIINYESSNLSMGWFVQFDFYLFNKDIYIKRQLSEKIAQELAEKVAGFFDVEIKKLG</sequence>
<comment type="caution">
    <text evidence="1">The sequence shown here is derived from an EMBL/GenBank/DDBJ whole genome shotgun (WGS) entry which is preliminary data.</text>
</comment>
<accession>A0ABP7VSF0</accession>